<organism evidence="7 8">
    <name type="scientific">Hapsidospora chrysogenum (strain ATCC 11550 / CBS 779.69 / DSM 880 / IAM 14645 / JCM 23072 / IMI 49137)</name>
    <name type="common">Acremonium chrysogenum</name>
    <dbReference type="NCBI Taxonomy" id="857340"/>
    <lineage>
        <taxon>Eukaryota</taxon>
        <taxon>Fungi</taxon>
        <taxon>Dikarya</taxon>
        <taxon>Ascomycota</taxon>
        <taxon>Pezizomycotina</taxon>
        <taxon>Sordariomycetes</taxon>
        <taxon>Hypocreomycetidae</taxon>
        <taxon>Hypocreales</taxon>
        <taxon>Bionectriaceae</taxon>
        <taxon>Hapsidospora</taxon>
    </lineage>
</organism>
<feature type="domain" description="Proteasome adapter and scaffold protein ECM29 HEAT-repeat" evidence="6">
    <location>
        <begin position="1282"/>
        <end position="1440"/>
    </location>
</feature>
<dbReference type="GO" id="GO:0000502">
    <property type="term" value="C:proteasome complex"/>
    <property type="evidence" value="ECO:0007669"/>
    <property type="project" value="UniProtKB-KW"/>
</dbReference>
<sequence length="1848" mass="204952">MAAPSPEKRELQLVEKVEFRILAVANKEGELQELLQRYLCPLILKVASDHASVRTRVIEVLVRLKTFIQPPAVVLPVKALLEQYKSTDSAPIKQFDLSFIQHSLERIDDDDRRNLIPIALRGCSADGGQPRAGPFFRIILRLLLDIRIPPRGTKDDDAFRGTIGLSDPRDAQYVSEMIALFLRLRTPTAGTVEAWRDANPTFVERELEFFRVENAGSLKIFARLSELKAKLVALLASGAFTDQEKFLPTLFAASSFDNRVASAAEEVLKRSSVSMEDETLARRLFEAHSKLPAAYRIRILGMLSKSSISTTMSDQILAVVDLDLSPRGSGSSLQPSSVLEQSKLHTALFHYLAWVARVGPSRDGFTIAPELIGIMRRYIEAQGWPVARTTNSTDNVTLRSKAYEMIGMLSRNVDLPTHDLLDLADWLFTSLSQDPLNDTVVNIDGALSSLALRVPASLEQAHQRRLQTMLLEYMGLGDMAPAVRSTRHAVVKWANQCLPFSNIYARWIDILAIGVANERNDVVEQGHKGLDPWTYLAHNESDLVLPDWSEMAAVYFNILINSDSIGTSGSESPSYPLEVSTRSAMQNFRGNRVAGFAVALRYIKQLMFLSALDDFKIQSHWMQMLDARVNSDVASRRSIRNYLRSAPENSLSFYLKSCLSGATVEDSPITEECLRCFVDVASLSPAQSTGYLAHMSFDLLPLVKSNSKAVRSLAARALGILGAHPAHDNGNLQKLKSTLEALFQGAEKLVGADLNAAEGGLLAYGYHCSRMALYDDHVTPKELRAPFGFLVEEHTPPSLLETALESFSQLWSVGLALPPTEGDHSINKVVGKLTRHAKKGDEKAILALGRLAVGLNDQDTGEDVSGESEVLFRGASGTILKELFALHEIKRVEVQFTVGDAISAAAARWDSDSVKLTLDVESRSDQKQAGSRKALTTAVLDKLIADCKTTKPSLLKASGIWLFCMVQYCSHLDEVQSRLREAQAAFMRLLGARDELVQETASRGLSLVYERGDADLKITLVKDLVSAFTGSSTQLKVDEDTELFEPGALPTGEGNSVTSYKDIVTLANEVGDQRLVYKFMSLAANAATWSTRSAFGRFGLSNILSESEVDPKLYPKLYRYKFDPNTNVQRSMEDIWKALVKDPANVLDTYFDDILDDLLKSILGREWRMREASCAAISDLLQGRQFSQYEKKYREVWTAALKVLDDVKGSVREAAYRLCKALAKGLVRQLEESNNALAAKAMMREALPFLLSDKGIESSVKDVQVFSTITVVKIAKKGRTALKPFIPDMVPQLLGLLSTIEPEQINYHYQRAGDQSRDQIDKLRSQMVNQSPISEAIENCLRFIDGDVMDNLAPKLGATIKAAIGMPTKIGCSRVLTTLFTRHSADVKSYSARFLKLAETQAMDKNDEVSQAFARACAYALRVVSDLDKAQFCERLVKMYIASEDESRRQKISDVVLSVAKISSDHFTANENQLLPFAYLGAHDTDEYTRKVFGEVWQQHAGSNRTVVRYVPEIATLVQQCLDTNQWGLRHTGAFTVAAMVSDVASASEATGEISKANVETLWPILDKTLALKTFPGKEKLLGSYPKFVEKSASLWKNDAQIATQMKKIAIREAKRNNDAYRVHAFRFLWQFSKAREDLDMLQEIADIVTPHLDEFTDEDRMDVDSREDLASKTARSGLEAIARGYNRPKLMNDPGTVLAKIVTTLQAYLSNPKFGAIKREVWYDAVYDLMADLGPFSSPVGESNQRRQPLWAEKDNGISLQYLQSLDVEQSDAGTEAQRTRRAEAICQVAQVRLAGAFGVNGPDLAEFEEKAQKAVELERAPKPQQAMKAAVEKLRETAVGAAKADE</sequence>
<evidence type="ECO:0000256" key="4">
    <source>
        <dbReference type="ARBA" id="ARBA00022942"/>
    </source>
</evidence>
<name>A0A086TH96_HAPC1</name>
<dbReference type="Pfam" id="PF23731">
    <property type="entry name" value="ARM_ECM29_C"/>
    <property type="match status" value="1"/>
</dbReference>
<dbReference type="STRING" id="857340.A0A086TH96"/>
<dbReference type="PANTHER" id="PTHR23346:SF19">
    <property type="entry name" value="PROTEASOME ADAPTER AND SCAFFOLD PROTEIN ECM29"/>
    <property type="match status" value="1"/>
</dbReference>
<comment type="caution">
    <text evidence="7">The sequence shown here is derived from an EMBL/GenBank/DDBJ whole genome shotgun (WGS) entry which is preliminary data.</text>
</comment>
<dbReference type="InterPro" id="IPR024372">
    <property type="entry name" value="Ecm29_N"/>
</dbReference>
<protein>
    <submittedName>
        <fullName evidence="7">Proteasome component-like protein</fullName>
    </submittedName>
</protein>
<dbReference type="GO" id="GO:0005737">
    <property type="term" value="C:cytoplasm"/>
    <property type="evidence" value="ECO:0007669"/>
    <property type="project" value="UniProtKB-SubCell"/>
</dbReference>
<dbReference type="SUPFAM" id="SSF48371">
    <property type="entry name" value="ARM repeat"/>
    <property type="match status" value="2"/>
</dbReference>
<dbReference type="InterPro" id="IPR055443">
    <property type="entry name" value="HEAT_ECM29"/>
</dbReference>
<dbReference type="EMBL" id="JPKY01000002">
    <property type="protein sequence ID" value="KFH48728.1"/>
    <property type="molecule type" value="Genomic_DNA"/>
</dbReference>
<evidence type="ECO:0000256" key="2">
    <source>
        <dbReference type="ARBA" id="ARBA00022490"/>
    </source>
</evidence>
<keyword evidence="3" id="KW-0677">Repeat</keyword>
<dbReference type="Proteomes" id="UP000029964">
    <property type="component" value="Unassembled WGS sequence"/>
</dbReference>
<gene>
    <name evidence="7" type="ORF">ACRE_003780</name>
</gene>
<feature type="domain" description="Proteasome component Ecm29 N-terminal" evidence="5">
    <location>
        <begin position="14"/>
        <end position="512"/>
    </location>
</feature>
<dbReference type="HOGENOM" id="CLU_000880_1_0_1"/>
<evidence type="ECO:0000256" key="3">
    <source>
        <dbReference type="ARBA" id="ARBA00022737"/>
    </source>
</evidence>
<dbReference type="GO" id="GO:0036503">
    <property type="term" value="P:ERAD pathway"/>
    <property type="evidence" value="ECO:0007669"/>
    <property type="project" value="TreeGrafter"/>
</dbReference>
<evidence type="ECO:0000313" key="8">
    <source>
        <dbReference type="Proteomes" id="UP000029964"/>
    </source>
</evidence>
<dbReference type="Pfam" id="PF13001">
    <property type="entry name" value="ECM29_N"/>
    <property type="match status" value="1"/>
</dbReference>
<accession>A0A086TH96</accession>
<dbReference type="InterPro" id="IPR011989">
    <property type="entry name" value="ARM-like"/>
</dbReference>
<evidence type="ECO:0000259" key="5">
    <source>
        <dbReference type="Pfam" id="PF13001"/>
    </source>
</evidence>
<dbReference type="Pfam" id="PF24492">
    <property type="entry name" value="HEAT_ECM29"/>
    <property type="match status" value="1"/>
</dbReference>
<comment type="subcellular location">
    <subcellularLocation>
        <location evidence="1">Cytoplasm</location>
    </subcellularLocation>
</comment>
<dbReference type="PANTHER" id="PTHR23346">
    <property type="entry name" value="TRANSLATIONAL ACTIVATOR GCN1-RELATED"/>
    <property type="match status" value="1"/>
</dbReference>
<dbReference type="GO" id="GO:0043248">
    <property type="term" value="P:proteasome assembly"/>
    <property type="evidence" value="ECO:0007669"/>
    <property type="project" value="InterPro"/>
</dbReference>
<evidence type="ECO:0000259" key="6">
    <source>
        <dbReference type="Pfam" id="PF24492"/>
    </source>
</evidence>
<dbReference type="GO" id="GO:0005634">
    <property type="term" value="C:nucleus"/>
    <property type="evidence" value="ECO:0007669"/>
    <property type="project" value="TreeGrafter"/>
</dbReference>
<reference evidence="8" key="1">
    <citation type="journal article" date="2014" name="Genome Announc.">
        <title>Genome sequence and annotation of Acremonium chrysogenum, producer of the beta-lactam antibiotic cephalosporin C.</title>
        <authorList>
            <person name="Terfehr D."/>
            <person name="Dahlmann T.A."/>
            <person name="Specht T."/>
            <person name="Zadra I."/>
            <person name="Kuernsteiner H."/>
            <person name="Kueck U."/>
        </authorList>
    </citation>
    <scope>NUCLEOTIDE SEQUENCE [LARGE SCALE GENOMIC DNA]</scope>
    <source>
        <strain evidence="8">ATCC 11550 / CBS 779.69 / DSM 880 / IAM 14645 / JCM 23072 / IMI 49137</strain>
    </source>
</reference>
<evidence type="ECO:0000256" key="1">
    <source>
        <dbReference type="ARBA" id="ARBA00004496"/>
    </source>
</evidence>
<evidence type="ECO:0000313" key="7">
    <source>
        <dbReference type="EMBL" id="KFH48728.1"/>
    </source>
</evidence>
<dbReference type="GO" id="GO:0060090">
    <property type="term" value="F:molecular adaptor activity"/>
    <property type="evidence" value="ECO:0007669"/>
    <property type="project" value="InterPro"/>
</dbReference>
<keyword evidence="8" id="KW-1185">Reference proteome</keyword>
<dbReference type="InterPro" id="IPR016024">
    <property type="entry name" value="ARM-type_fold"/>
</dbReference>
<dbReference type="OrthoDB" id="16066at2759"/>
<keyword evidence="2" id="KW-0963">Cytoplasm</keyword>
<dbReference type="Gene3D" id="1.25.10.10">
    <property type="entry name" value="Leucine-rich Repeat Variant"/>
    <property type="match status" value="1"/>
</dbReference>
<keyword evidence="4 7" id="KW-0647">Proteasome</keyword>
<proteinExistence type="predicted"/>